<protein>
    <submittedName>
        <fullName evidence="1">Uncharacterized protein</fullName>
    </submittedName>
</protein>
<accession>A0A3B0TF96</accession>
<dbReference type="EMBL" id="UOEL01000076">
    <property type="protein sequence ID" value="VAW12017.1"/>
    <property type="molecule type" value="Genomic_DNA"/>
</dbReference>
<reference evidence="1" key="1">
    <citation type="submission" date="2018-06" db="EMBL/GenBank/DDBJ databases">
        <authorList>
            <person name="Zhirakovskaya E."/>
        </authorList>
    </citation>
    <scope>NUCLEOTIDE SEQUENCE</scope>
</reference>
<gene>
    <name evidence="1" type="ORF">MNBD_BACTEROID03-2191</name>
</gene>
<evidence type="ECO:0000313" key="1">
    <source>
        <dbReference type="EMBL" id="VAW12017.1"/>
    </source>
</evidence>
<dbReference type="AlphaFoldDB" id="A0A3B0TF96"/>
<organism evidence="1">
    <name type="scientific">hydrothermal vent metagenome</name>
    <dbReference type="NCBI Taxonomy" id="652676"/>
    <lineage>
        <taxon>unclassified sequences</taxon>
        <taxon>metagenomes</taxon>
        <taxon>ecological metagenomes</taxon>
    </lineage>
</organism>
<name>A0A3B0TF96_9ZZZZ</name>
<sequence length="60" mass="6917">MCAKSAIISNYEMKFYYLKRTGEGKNKMCTINIIRNKLLSRILAVVKRKTPYVDIAKFAA</sequence>
<proteinExistence type="predicted"/>